<dbReference type="EMBL" id="GG745335">
    <property type="protein sequence ID" value="KNE59703.1"/>
    <property type="molecule type" value="Genomic_DNA"/>
</dbReference>
<dbReference type="VEuPathDB" id="FungiDB:AMAG_05166"/>
<name>A0A0L0SAU9_ALLM3</name>
<dbReference type="AlphaFoldDB" id="A0A0L0SAU9"/>
<evidence type="ECO:0000313" key="2">
    <source>
        <dbReference type="Proteomes" id="UP000054350"/>
    </source>
</evidence>
<organism evidence="1 2">
    <name type="scientific">Allomyces macrogynus (strain ATCC 38327)</name>
    <name type="common">Allomyces javanicus var. macrogynus</name>
    <dbReference type="NCBI Taxonomy" id="578462"/>
    <lineage>
        <taxon>Eukaryota</taxon>
        <taxon>Fungi</taxon>
        <taxon>Fungi incertae sedis</taxon>
        <taxon>Blastocladiomycota</taxon>
        <taxon>Blastocladiomycetes</taxon>
        <taxon>Blastocladiales</taxon>
        <taxon>Blastocladiaceae</taxon>
        <taxon>Allomyces</taxon>
    </lineage>
</organism>
<accession>A0A0L0SAU9</accession>
<dbReference type="Proteomes" id="UP000054350">
    <property type="component" value="Unassembled WGS sequence"/>
</dbReference>
<keyword evidence="2" id="KW-1185">Reference proteome</keyword>
<gene>
    <name evidence="1" type="ORF">AMAG_05166</name>
</gene>
<evidence type="ECO:0000313" key="1">
    <source>
        <dbReference type="EMBL" id="KNE59703.1"/>
    </source>
</evidence>
<sequence length="200" mass="21516">MSIGGNHDLNKWASSNGYSKVLADCDKRLGMDKYCMGEVGIKSACNFRGVTIVTSGNGKRGSGHDSYLESSLSSAPKTAWKFFSWHKNQAKLQTGDKNDESPYVNQQVVSTSSNLAVTPGKSWLTVTGTAFGALFCRFNEDGKSPYKASCQFKLYDGQVLDSFTTTFTPGAPVAVAKYESAASKCRPIHVEAAANKVPTT</sequence>
<dbReference type="eggNOG" id="ENOG502S0ZX">
    <property type="taxonomic scope" value="Eukaryota"/>
</dbReference>
<dbReference type="OrthoDB" id="5597180at2759"/>
<proteinExistence type="predicted"/>
<protein>
    <submittedName>
        <fullName evidence="1">Uncharacterized protein</fullName>
    </submittedName>
</protein>
<reference evidence="2" key="2">
    <citation type="submission" date="2009-11" db="EMBL/GenBank/DDBJ databases">
        <title>The Genome Sequence of Allomyces macrogynus strain ATCC 38327.</title>
        <authorList>
            <consortium name="The Broad Institute Genome Sequencing Platform"/>
            <person name="Russ C."/>
            <person name="Cuomo C."/>
            <person name="Shea T."/>
            <person name="Young S.K."/>
            <person name="Zeng Q."/>
            <person name="Koehrsen M."/>
            <person name="Haas B."/>
            <person name="Borodovsky M."/>
            <person name="Guigo R."/>
            <person name="Alvarado L."/>
            <person name="Berlin A."/>
            <person name="Borenstein D."/>
            <person name="Chen Z."/>
            <person name="Engels R."/>
            <person name="Freedman E."/>
            <person name="Gellesch M."/>
            <person name="Goldberg J."/>
            <person name="Griggs A."/>
            <person name="Gujja S."/>
            <person name="Heiman D."/>
            <person name="Hepburn T."/>
            <person name="Howarth C."/>
            <person name="Jen D."/>
            <person name="Larson L."/>
            <person name="Lewis B."/>
            <person name="Mehta T."/>
            <person name="Park D."/>
            <person name="Pearson M."/>
            <person name="Roberts A."/>
            <person name="Saif S."/>
            <person name="Shenoy N."/>
            <person name="Sisk P."/>
            <person name="Stolte C."/>
            <person name="Sykes S."/>
            <person name="Walk T."/>
            <person name="White J."/>
            <person name="Yandava C."/>
            <person name="Burger G."/>
            <person name="Gray M.W."/>
            <person name="Holland P.W.H."/>
            <person name="King N."/>
            <person name="Lang F.B.F."/>
            <person name="Roger A.J."/>
            <person name="Ruiz-Trillo I."/>
            <person name="Lander E."/>
            <person name="Nusbaum C."/>
        </authorList>
    </citation>
    <scope>NUCLEOTIDE SEQUENCE [LARGE SCALE GENOMIC DNA]</scope>
    <source>
        <strain evidence="2">ATCC 38327</strain>
    </source>
</reference>
<reference evidence="1 2" key="1">
    <citation type="submission" date="2009-11" db="EMBL/GenBank/DDBJ databases">
        <title>Annotation of Allomyces macrogynus ATCC 38327.</title>
        <authorList>
            <consortium name="The Broad Institute Genome Sequencing Platform"/>
            <person name="Russ C."/>
            <person name="Cuomo C."/>
            <person name="Burger G."/>
            <person name="Gray M.W."/>
            <person name="Holland P.W.H."/>
            <person name="King N."/>
            <person name="Lang F.B.F."/>
            <person name="Roger A.J."/>
            <person name="Ruiz-Trillo I."/>
            <person name="Young S.K."/>
            <person name="Zeng Q."/>
            <person name="Gargeya S."/>
            <person name="Fitzgerald M."/>
            <person name="Haas B."/>
            <person name="Abouelleil A."/>
            <person name="Alvarado L."/>
            <person name="Arachchi H.M."/>
            <person name="Berlin A."/>
            <person name="Chapman S.B."/>
            <person name="Gearin G."/>
            <person name="Goldberg J."/>
            <person name="Griggs A."/>
            <person name="Gujja S."/>
            <person name="Hansen M."/>
            <person name="Heiman D."/>
            <person name="Howarth C."/>
            <person name="Larimer J."/>
            <person name="Lui A."/>
            <person name="MacDonald P.J.P."/>
            <person name="McCowen C."/>
            <person name="Montmayeur A."/>
            <person name="Murphy C."/>
            <person name="Neiman D."/>
            <person name="Pearson M."/>
            <person name="Priest M."/>
            <person name="Roberts A."/>
            <person name="Saif S."/>
            <person name="Shea T."/>
            <person name="Sisk P."/>
            <person name="Stolte C."/>
            <person name="Sykes S."/>
            <person name="Wortman J."/>
            <person name="Nusbaum C."/>
            <person name="Birren B."/>
        </authorList>
    </citation>
    <scope>NUCLEOTIDE SEQUENCE [LARGE SCALE GENOMIC DNA]</scope>
    <source>
        <strain evidence="1 2">ATCC 38327</strain>
    </source>
</reference>